<proteinExistence type="predicted"/>
<evidence type="ECO:0000313" key="2">
    <source>
        <dbReference type="Proteomes" id="UP000578112"/>
    </source>
</evidence>
<dbReference type="AlphaFoldDB" id="A0A7W7MQT0"/>
<dbReference type="EMBL" id="JACHNH010000001">
    <property type="protein sequence ID" value="MBB4762709.1"/>
    <property type="molecule type" value="Genomic_DNA"/>
</dbReference>
<sequence length="223" mass="23756">MSPAGVLVRWYERRDRSPDIVARWLGAARAHLPEAVPRRFGDTEPLRGRFDRGGTEALARAHASADSILLLAGTPPVHDATLAAAPARRHGPIAVHSLHAASHPGDDHLLRFALALTHPGTVYVSASADGGGEPYLAPMGDWSGLPPEPPSWCWLGGAYARLAGPHLAAEPVAGGLLYTGGPWVPAPLRARLSEIDPARRHAARMPRGLRRSTLRLIADGLSR</sequence>
<reference evidence="1 2" key="1">
    <citation type="submission" date="2020-08" db="EMBL/GenBank/DDBJ databases">
        <title>Sequencing the genomes of 1000 actinobacteria strains.</title>
        <authorList>
            <person name="Klenk H.-P."/>
        </authorList>
    </citation>
    <scope>NUCLEOTIDE SEQUENCE [LARGE SCALE GENOMIC DNA]</scope>
    <source>
        <strain evidence="1 2">DSM 43149</strain>
    </source>
</reference>
<evidence type="ECO:0000313" key="1">
    <source>
        <dbReference type="EMBL" id="MBB4762709.1"/>
    </source>
</evidence>
<accession>A0A7W7MQT0</accession>
<comment type="caution">
    <text evidence="1">The sequence shown here is derived from an EMBL/GenBank/DDBJ whole genome shotgun (WGS) entry which is preliminary data.</text>
</comment>
<keyword evidence="2" id="KW-1185">Reference proteome</keyword>
<name>A0A7W7MQT0_9ACTN</name>
<protein>
    <submittedName>
        <fullName evidence="1">Uncharacterized protein</fullName>
    </submittedName>
</protein>
<organism evidence="1 2">
    <name type="scientific">Actinoplanes digitatis</name>
    <dbReference type="NCBI Taxonomy" id="1868"/>
    <lineage>
        <taxon>Bacteria</taxon>
        <taxon>Bacillati</taxon>
        <taxon>Actinomycetota</taxon>
        <taxon>Actinomycetes</taxon>
        <taxon>Micromonosporales</taxon>
        <taxon>Micromonosporaceae</taxon>
        <taxon>Actinoplanes</taxon>
    </lineage>
</organism>
<dbReference type="RefSeq" id="WP_184993999.1">
    <property type="nucleotide sequence ID" value="NZ_BOMK01000006.1"/>
</dbReference>
<dbReference type="Proteomes" id="UP000578112">
    <property type="component" value="Unassembled WGS sequence"/>
</dbReference>
<gene>
    <name evidence="1" type="ORF">BJ971_003265</name>
</gene>